<feature type="transmembrane region" description="Helical" evidence="6">
    <location>
        <begin position="27"/>
        <end position="48"/>
    </location>
</feature>
<dbReference type="Gene3D" id="3.40.1710.10">
    <property type="entry name" value="abc type-2 transporter like domain"/>
    <property type="match status" value="1"/>
</dbReference>
<feature type="transmembrane region" description="Helical" evidence="6">
    <location>
        <begin position="300"/>
        <end position="322"/>
    </location>
</feature>
<evidence type="ECO:0000313" key="8">
    <source>
        <dbReference type="EMBL" id="AXY72670.1"/>
    </source>
</evidence>
<dbReference type="Pfam" id="PF12698">
    <property type="entry name" value="ABC2_membrane_3"/>
    <property type="match status" value="1"/>
</dbReference>
<dbReference type="GO" id="GO:0140359">
    <property type="term" value="F:ABC-type transporter activity"/>
    <property type="evidence" value="ECO:0007669"/>
    <property type="project" value="InterPro"/>
</dbReference>
<sequence length="399" mass="44859">MPSPNQLTILWRITLREVSRIGKDHSLLLTLLIAPLLYAFFYGSIYTYKEEEGVKLAVVDDDRSQLSRLITRQISNAQITSVFLVPSVEEAKEAMYRGHCQGFVYIEKGLEEKVKSLHQAHVVVALNAARFLPSSDLLLSINQTCLTLGAGVRMQYLQKSEGMNTAGSMQEVMPVNLDYRPLFNSRSSYGAFLLPGLLALILQQTLLIGLSASVSGERKRKQVRNWIESAGGSLSMALWGKGFFYVVLFSCYAYFFMTVNYRILELPMRGSGFQLSLAFLLFIVTLVPMAQWIGGLFKDPLLNVQIMAFSTYPFFLVTGYTFPLQNIPVALQWFSMLLPTTPFINMYQSIVQAGASLSQNTAHIIHLIILLFFYSTLALLRLKKISRQELPLQTSSLPS</sequence>
<dbReference type="AlphaFoldDB" id="A0A3B7MHJ4"/>
<evidence type="ECO:0000256" key="3">
    <source>
        <dbReference type="ARBA" id="ARBA00022692"/>
    </source>
</evidence>
<dbReference type="KEGG" id="pseg:D3H65_01180"/>
<name>A0A3B7MHJ4_9BACT</name>
<dbReference type="Proteomes" id="UP000263900">
    <property type="component" value="Chromosome"/>
</dbReference>
<feature type="transmembrane region" description="Helical" evidence="6">
    <location>
        <begin position="275"/>
        <end position="294"/>
    </location>
</feature>
<dbReference type="OrthoDB" id="9808686at2"/>
<keyword evidence="2" id="KW-1003">Cell membrane</keyword>
<gene>
    <name evidence="8" type="ORF">D3H65_01180</name>
</gene>
<proteinExistence type="predicted"/>
<dbReference type="PANTHER" id="PTHR30294">
    <property type="entry name" value="MEMBRANE COMPONENT OF ABC TRANSPORTER YHHJ-RELATED"/>
    <property type="match status" value="1"/>
</dbReference>
<keyword evidence="4 6" id="KW-1133">Transmembrane helix</keyword>
<dbReference type="InterPro" id="IPR013525">
    <property type="entry name" value="ABC2_TM"/>
</dbReference>
<protein>
    <submittedName>
        <fullName evidence="8">ABC transporter permease</fullName>
    </submittedName>
</protein>
<accession>A0A3B7MHJ4</accession>
<feature type="transmembrane region" description="Helical" evidence="6">
    <location>
        <begin position="189"/>
        <end position="210"/>
    </location>
</feature>
<organism evidence="8 9">
    <name type="scientific">Paraflavitalea soli</name>
    <dbReference type="NCBI Taxonomy" id="2315862"/>
    <lineage>
        <taxon>Bacteria</taxon>
        <taxon>Pseudomonadati</taxon>
        <taxon>Bacteroidota</taxon>
        <taxon>Chitinophagia</taxon>
        <taxon>Chitinophagales</taxon>
        <taxon>Chitinophagaceae</taxon>
        <taxon>Paraflavitalea</taxon>
    </lineage>
</organism>
<keyword evidence="9" id="KW-1185">Reference proteome</keyword>
<dbReference type="InterPro" id="IPR051449">
    <property type="entry name" value="ABC-2_transporter_component"/>
</dbReference>
<dbReference type="RefSeq" id="WP_119048508.1">
    <property type="nucleotide sequence ID" value="NZ_CP032157.1"/>
</dbReference>
<evidence type="ECO:0000256" key="6">
    <source>
        <dbReference type="SAM" id="Phobius"/>
    </source>
</evidence>
<keyword evidence="5 6" id="KW-0472">Membrane</keyword>
<dbReference type="EMBL" id="CP032157">
    <property type="protein sequence ID" value="AXY72670.1"/>
    <property type="molecule type" value="Genomic_DNA"/>
</dbReference>
<feature type="transmembrane region" description="Helical" evidence="6">
    <location>
        <begin position="329"/>
        <end position="350"/>
    </location>
</feature>
<comment type="subcellular location">
    <subcellularLocation>
        <location evidence="1">Cell membrane</location>
        <topology evidence="1">Multi-pass membrane protein</topology>
    </subcellularLocation>
</comment>
<reference evidence="8 9" key="1">
    <citation type="submission" date="2018-09" db="EMBL/GenBank/DDBJ databases">
        <title>Genome sequencing of strain 6GH32-13.</title>
        <authorList>
            <person name="Weon H.-Y."/>
            <person name="Heo J."/>
            <person name="Kwon S.-W."/>
        </authorList>
    </citation>
    <scope>NUCLEOTIDE SEQUENCE [LARGE SCALE GENOMIC DNA]</scope>
    <source>
        <strain evidence="8 9">5GH32-13</strain>
    </source>
</reference>
<dbReference type="PANTHER" id="PTHR30294:SF46">
    <property type="entry name" value="ABC TRANSPORTER PERMEASE"/>
    <property type="match status" value="1"/>
</dbReference>
<evidence type="ECO:0000259" key="7">
    <source>
        <dbReference type="Pfam" id="PF12698"/>
    </source>
</evidence>
<evidence type="ECO:0000256" key="4">
    <source>
        <dbReference type="ARBA" id="ARBA00022989"/>
    </source>
</evidence>
<keyword evidence="3 6" id="KW-0812">Transmembrane</keyword>
<dbReference type="GO" id="GO:0005886">
    <property type="term" value="C:plasma membrane"/>
    <property type="evidence" value="ECO:0007669"/>
    <property type="project" value="UniProtKB-SubCell"/>
</dbReference>
<feature type="transmembrane region" description="Helical" evidence="6">
    <location>
        <begin position="362"/>
        <end position="380"/>
    </location>
</feature>
<evidence type="ECO:0000313" key="9">
    <source>
        <dbReference type="Proteomes" id="UP000263900"/>
    </source>
</evidence>
<feature type="transmembrane region" description="Helical" evidence="6">
    <location>
        <begin position="243"/>
        <end position="263"/>
    </location>
</feature>
<evidence type="ECO:0000256" key="2">
    <source>
        <dbReference type="ARBA" id="ARBA00022475"/>
    </source>
</evidence>
<feature type="domain" description="ABC-2 type transporter transmembrane" evidence="7">
    <location>
        <begin position="26"/>
        <end position="380"/>
    </location>
</feature>
<evidence type="ECO:0000256" key="5">
    <source>
        <dbReference type="ARBA" id="ARBA00023136"/>
    </source>
</evidence>
<evidence type="ECO:0000256" key="1">
    <source>
        <dbReference type="ARBA" id="ARBA00004651"/>
    </source>
</evidence>